<dbReference type="InterPro" id="IPR029208">
    <property type="entry name" value="COX14"/>
</dbReference>
<feature type="region of interest" description="Disordered" evidence="5">
    <location>
        <begin position="311"/>
        <end position="344"/>
    </location>
</feature>
<proteinExistence type="predicted"/>
<organism evidence="7 8">
    <name type="scientific">Podospora didyma</name>
    <dbReference type="NCBI Taxonomy" id="330526"/>
    <lineage>
        <taxon>Eukaryota</taxon>
        <taxon>Fungi</taxon>
        <taxon>Dikarya</taxon>
        <taxon>Ascomycota</taxon>
        <taxon>Pezizomycotina</taxon>
        <taxon>Sordariomycetes</taxon>
        <taxon>Sordariomycetidae</taxon>
        <taxon>Sordariales</taxon>
        <taxon>Podosporaceae</taxon>
        <taxon>Podospora</taxon>
    </lineage>
</organism>
<reference evidence="7" key="2">
    <citation type="submission" date="2023-06" db="EMBL/GenBank/DDBJ databases">
        <authorList>
            <consortium name="Lawrence Berkeley National Laboratory"/>
            <person name="Haridas S."/>
            <person name="Hensen N."/>
            <person name="Bonometti L."/>
            <person name="Westerberg I."/>
            <person name="Brannstrom I.O."/>
            <person name="Guillou S."/>
            <person name="Cros-Aarteil S."/>
            <person name="Calhoun S."/>
            <person name="Kuo A."/>
            <person name="Mondo S."/>
            <person name="Pangilinan J."/>
            <person name="Riley R."/>
            <person name="LaButti K."/>
            <person name="Andreopoulos B."/>
            <person name="Lipzen A."/>
            <person name="Chen C."/>
            <person name="Yanf M."/>
            <person name="Daum C."/>
            <person name="Ng V."/>
            <person name="Clum A."/>
            <person name="Steindorff A."/>
            <person name="Ohm R."/>
            <person name="Martin F."/>
            <person name="Silar P."/>
            <person name="Natvig D."/>
            <person name="Lalanne C."/>
            <person name="Gautier V."/>
            <person name="Ament-velasquez S.L."/>
            <person name="Kruys A."/>
            <person name="Hutchinson M.I."/>
            <person name="Powell A.J."/>
            <person name="Barry K."/>
            <person name="Miller A.N."/>
            <person name="Grigoriev I.V."/>
            <person name="Debuchy R."/>
            <person name="Gladieux P."/>
            <person name="Thoren M.H."/>
            <person name="Johannesson H."/>
        </authorList>
    </citation>
    <scope>NUCLEOTIDE SEQUENCE</scope>
    <source>
        <strain evidence="7">CBS 232.78</strain>
    </source>
</reference>
<keyword evidence="8" id="KW-1185">Reference proteome</keyword>
<feature type="compositionally biased region" description="Polar residues" evidence="5">
    <location>
        <begin position="219"/>
        <end position="237"/>
    </location>
</feature>
<feature type="compositionally biased region" description="Gly residues" evidence="5">
    <location>
        <begin position="54"/>
        <end position="66"/>
    </location>
</feature>
<evidence type="ECO:0000256" key="4">
    <source>
        <dbReference type="ARBA" id="ARBA00023136"/>
    </source>
</evidence>
<comment type="subcellular location">
    <subcellularLocation>
        <location evidence="1">Membrane</location>
        <topology evidence="1">Single-pass membrane protein</topology>
    </subcellularLocation>
</comment>
<evidence type="ECO:0000256" key="2">
    <source>
        <dbReference type="ARBA" id="ARBA00022692"/>
    </source>
</evidence>
<feature type="compositionally biased region" description="Low complexity" evidence="5">
    <location>
        <begin position="44"/>
        <end position="53"/>
    </location>
</feature>
<dbReference type="EMBL" id="JAULSW010000005">
    <property type="protein sequence ID" value="KAK3381911.1"/>
    <property type="molecule type" value="Genomic_DNA"/>
</dbReference>
<dbReference type="Pfam" id="PF14880">
    <property type="entry name" value="COX14"/>
    <property type="match status" value="1"/>
</dbReference>
<sequence>MPITTAPRSVSDATRFTPTTPHASSKAAEPRFASPSGSVVNASRGGARATPPSGGSGGSGGGGGGRSPRFTETPDEKVARLRAAHLRARNAKVSKFDKIVDHGRRFFDSAHKITVVGLIGFTAISALLTVYTAADMIMYNNKRKAEFIEAQMKLEADSLEAARLAYMTGKATDDQISLVEEMMEREQKAGKVSGSHIFDKLPSALGAPKSKDSSSASDNTTQSQKVTEAATWPQSLPASGEPEQAGKKSSSGGIWSWMTSNLKKEEEGTSVGTSGRRLGWESLSEEDDCTGVRDSDLVRAVEDKALAAIRKEKENQRKGGPLDRVGLEADKKPEEPKEKGWGWW</sequence>
<keyword evidence="3 6" id="KW-1133">Transmembrane helix</keyword>
<reference evidence="7" key="1">
    <citation type="journal article" date="2023" name="Mol. Phylogenet. Evol.">
        <title>Genome-scale phylogeny and comparative genomics of the fungal order Sordariales.</title>
        <authorList>
            <person name="Hensen N."/>
            <person name="Bonometti L."/>
            <person name="Westerberg I."/>
            <person name="Brannstrom I.O."/>
            <person name="Guillou S."/>
            <person name="Cros-Aarteil S."/>
            <person name="Calhoun S."/>
            <person name="Haridas S."/>
            <person name="Kuo A."/>
            <person name="Mondo S."/>
            <person name="Pangilinan J."/>
            <person name="Riley R."/>
            <person name="LaButti K."/>
            <person name="Andreopoulos B."/>
            <person name="Lipzen A."/>
            <person name="Chen C."/>
            <person name="Yan M."/>
            <person name="Daum C."/>
            <person name="Ng V."/>
            <person name="Clum A."/>
            <person name="Steindorff A."/>
            <person name="Ohm R.A."/>
            <person name="Martin F."/>
            <person name="Silar P."/>
            <person name="Natvig D.O."/>
            <person name="Lalanne C."/>
            <person name="Gautier V."/>
            <person name="Ament-Velasquez S.L."/>
            <person name="Kruys A."/>
            <person name="Hutchinson M.I."/>
            <person name="Powell A.J."/>
            <person name="Barry K."/>
            <person name="Miller A.N."/>
            <person name="Grigoriev I.V."/>
            <person name="Debuchy R."/>
            <person name="Gladieux P."/>
            <person name="Hiltunen Thoren M."/>
            <person name="Johannesson H."/>
        </authorList>
    </citation>
    <scope>NUCLEOTIDE SEQUENCE</scope>
    <source>
        <strain evidence="7">CBS 232.78</strain>
    </source>
</reference>
<feature type="region of interest" description="Disordered" evidence="5">
    <location>
        <begin position="1"/>
        <end position="74"/>
    </location>
</feature>
<keyword evidence="2 6" id="KW-0812">Transmembrane</keyword>
<keyword evidence="4 6" id="KW-0472">Membrane</keyword>
<feature type="region of interest" description="Disordered" evidence="5">
    <location>
        <begin position="203"/>
        <end position="288"/>
    </location>
</feature>
<feature type="compositionally biased region" description="Polar residues" evidence="5">
    <location>
        <begin position="1"/>
        <end position="23"/>
    </location>
</feature>
<dbReference type="AlphaFoldDB" id="A0AAE0NI40"/>
<name>A0AAE0NI40_9PEZI</name>
<accession>A0AAE0NI40</accession>
<gene>
    <name evidence="7" type="ORF">B0H63DRAFT_561509</name>
</gene>
<dbReference type="Proteomes" id="UP001285441">
    <property type="component" value="Unassembled WGS sequence"/>
</dbReference>
<comment type="caution">
    <text evidence="7">The sequence shown here is derived from an EMBL/GenBank/DDBJ whole genome shotgun (WGS) entry which is preliminary data.</text>
</comment>
<evidence type="ECO:0000256" key="5">
    <source>
        <dbReference type="SAM" id="MobiDB-lite"/>
    </source>
</evidence>
<evidence type="ECO:0000313" key="8">
    <source>
        <dbReference type="Proteomes" id="UP001285441"/>
    </source>
</evidence>
<evidence type="ECO:0000256" key="3">
    <source>
        <dbReference type="ARBA" id="ARBA00022989"/>
    </source>
</evidence>
<dbReference type="GO" id="GO:0016020">
    <property type="term" value="C:membrane"/>
    <property type="evidence" value="ECO:0007669"/>
    <property type="project" value="UniProtKB-SubCell"/>
</dbReference>
<evidence type="ECO:0000256" key="1">
    <source>
        <dbReference type="ARBA" id="ARBA00004167"/>
    </source>
</evidence>
<feature type="transmembrane region" description="Helical" evidence="6">
    <location>
        <begin position="113"/>
        <end position="134"/>
    </location>
</feature>
<evidence type="ECO:0000256" key="6">
    <source>
        <dbReference type="SAM" id="Phobius"/>
    </source>
</evidence>
<evidence type="ECO:0000313" key="7">
    <source>
        <dbReference type="EMBL" id="KAK3381911.1"/>
    </source>
</evidence>
<protein>
    <submittedName>
        <fullName evidence="7">Cytochrome oxidase c assembly-domain-containing protein</fullName>
    </submittedName>
</protein>